<comment type="caution">
    <text evidence="7">The sequence shown here is derived from an EMBL/GenBank/DDBJ whole genome shotgun (WGS) entry which is preliminary data.</text>
</comment>
<sequence length="382" mass="44172">MKKILFFPLLRMPSGHHQVADTIQSYITNRDSSIICKKIDLLSAWNPFIETLVTKTYLEWIHHFPKMYAWVYTHLAHSKTGRSFKYYEILFLSKMRTIIHEEKPDLIICTHGFPSYFLNQLKCRGQCNIPVINVYTDFFINDIWGRERIDYHFVPSQMVKDELIHNSGISEDRVIVTGIPIAEQFLKHNNEISKKESTYKVLISGGSVGLGNIAEILEKQGQSKIEFFVLCGKNEQLFQKLSKSSSENIHPLPYINSKEKMNQLYDYVDAIITKPGGVTISEALQKELPIFIHSALPGQEEINLRLLEKLGLVHMLKDDIPFELQIENVLYSNNRRREELLNNVQLYLEETAAGKPSEIYLFIKKIINSNDFGYISTHSSIL</sequence>
<evidence type="ECO:0000256" key="3">
    <source>
        <dbReference type="ARBA" id="ARBA00022676"/>
    </source>
</evidence>
<keyword evidence="8" id="KW-1185">Reference proteome</keyword>
<dbReference type="InterPro" id="IPR050519">
    <property type="entry name" value="Glycosyltransf_28_UgtP"/>
</dbReference>
<reference evidence="8" key="1">
    <citation type="journal article" date="2019" name="Int. J. Syst. Evol. Microbiol.">
        <title>The Global Catalogue of Microorganisms (GCM) 10K type strain sequencing project: providing services to taxonomists for standard genome sequencing and annotation.</title>
        <authorList>
            <consortium name="The Broad Institute Genomics Platform"/>
            <consortium name="The Broad Institute Genome Sequencing Center for Infectious Disease"/>
            <person name="Wu L."/>
            <person name="Ma J."/>
        </authorList>
    </citation>
    <scope>NUCLEOTIDE SEQUENCE [LARGE SCALE GENOMIC DNA]</scope>
    <source>
        <strain evidence="8">CGMCC 1.12237</strain>
    </source>
</reference>
<dbReference type="PANTHER" id="PTHR43025:SF3">
    <property type="entry name" value="MONOGALACTOSYLDIACYLGLYCEROL SYNTHASE 1, CHLOROPLASTIC"/>
    <property type="match status" value="1"/>
</dbReference>
<evidence type="ECO:0000256" key="4">
    <source>
        <dbReference type="ARBA" id="ARBA00022679"/>
    </source>
</evidence>
<comment type="subcellular location">
    <subcellularLocation>
        <location evidence="1">Membrane</location>
    </subcellularLocation>
</comment>
<dbReference type="EMBL" id="JBHSMC010000001">
    <property type="protein sequence ID" value="MFC5463625.1"/>
    <property type="molecule type" value="Genomic_DNA"/>
</dbReference>
<organism evidence="7 8">
    <name type="scientific">Lederbergia graminis</name>
    <dbReference type="NCBI Taxonomy" id="735518"/>
    <lineage>
        <taxon>Bacteria</taxon>
        <taxon>Bacillati</taxon>
        <taxon>Bacillota</taxon>
        <taxon>Bacilli</taxon>
        <taxon>Bacillales</taxon>
        <taxon>Bacillaceae</taxon>
        <taxon>Lederbergia</taxon>
    </lineage>
</organism>
<keyword evidence="4 7" id="KW-0808">Transferase</keyword>
<dbReference type="PANTHER" id="PTHR43025">
    <property type="entry name" value="MONOGALACTOSYLDIACYLGLYCEROL SYNTHASE"/>
    <property type="match status" value="1"/>
</dbReference>
<dbReference type="SUPFAM" id="SSF53756">
    <property type="entry name" value="UDP-Glycosyltransferase/glycogen phosphorylase"/>
    <property type="match status" value="1"/>
</dbReference>
<evidence type="ECO:0000259" key="6">
    <source>
        <dbReference type="Pfam" id="PF06925"/>
    </source>
</evidence>
<protein>
    <submittedName>
        <fullName evidence="7">Glycosyltransferase</fullName>
        <ecNumber evidence="7">2.4.-.-</ecNumber>
    </submittedName>
</protein>
<name>A0ABW0LCL2_9BACI</name>
<keyword evidence="3 7" id="KW-0328">Glycosyltransferase</keyword>
<dbReference type="InterPro" id="IPR007235">
    <property type="entry name" value="Glyco_trans_28_C"/>
</dbReference>
<dbReference type="RefSeq" id="WP_382347372.1">
    <property type="nucleotide sequence ID" value="NZ_JBHSMC010000001.1"/>
</dbReference>
<dbReference type="Proteomes" id="UP001596147">
    <property type="component" value="Unassembled WGS sequence"/>
</dbReference>
<comment type="similarity">
    <text evidence="2">Belongs to the glycosyltransferase 28 family.</text>
</comment>
<evidence type="ECO:0000313" key="8">
    <source>
        <dbReference type="Proteomes" id="UP001596147"/>
    </source>
</evidence>
<dbReference type="InterPro" id="IPR009695">
    <property type="entry name" value="Diacylglyc_glucosyltr_N"/>
</dbReference>
<proteinExistence type="inferred from homology"/>
<evidence type="ECO:0000256" key="2">
    <source>
        <dbReference type="ARBA" id="ARBA00006962"/>
    </source>
</evidence>
<evidence type="ECO:0000313" key="7">
    <source>
        <dbReference type="EMBL" id="MFC5463625.1"/>
    </source>
</evidence>
<evidence type="ECO:0000256" key="1">
    <source>
        <dbReference type="ARBA" id="ARBA00004370"/>
    </source>
</evidence>
<dbReference type="Gene3D" id="3.40.50.2000">
    <property type="entry name" value="Glycogen Phosphorylase B"/>
    <property type="match status" value="1"/>
</dbReference>
<dbReference type="GO" id="GO:0016757">
    <property type="term" value="F:glycosyltransferase activity"/>
    <property type="evidence" value="ECO:0007669"/>
    <property type="project" value="UniProtKB-KW"/>
</dbReference>
<dbReference type="EC" id="2.4.-.-" evidence="7"/>
<evidence type="ECO:0000259" key="5">
    <source>
        <dbReference type="Pfam" id="PF04101"/>
    </source>
</evidence>
<gene>
    <name evidence="7" type="ORF">ACFPM4_02525</name>
</gene>
<feature type="domain" description="Diacylglycerol glucosyltransferase N-terminal" evidence="6">
    <location>
        <begin position="16"/>
        <end position="181"/>
    </location>
</feature>
<dbReference type="Pfam" id="PF06925">
    <property type="entry name" value="MGDG_synth"/>
    <property type="match status" value="1"/>
</dbReference>
<accession>A0ABW0LCL2</accession>
<dbReference type="Pfam" id="PF04101">
    <property type="entry name" value="Glyco_tran_28_C"/>
    <property type="match status" value="1"/>
</dbReference>
<feature type="domain" description="Glycosyl transferase family 28 C-terminal" evidence="5">
    <location>
        <begin position="201"/>
        <end position="290"/>
    </location>
</feature>